<dbReference type="Gene3D" id="3.40.50.1820">
    <property type="entry name" value="alpha/beta hydrolase"/>
    <property type="match status" value="2"/>
</dbReference>
<name>A0A0N0U502_9HYME</name>
<reference evidence="4 5" key="1">
    <citation type="submission" date="2015-07" db="EMBL/GenBank/DDBJ databases">
        <title>The genome of Melipona quadrifasciata.</title>
        <authorList>
            <person name="Pan H."/>
            <person name="Kapheim K."/>
        </authorList>
    </citation>
    <scope>NUCLEOTIDE SEQUENCE [LARGE SCALE GENOMIC DNA]</scope>
    <source>
        <strain evidence="4">0111107301</strain>
        <tissue evidence="4">Whole body</tissue>
    </source>
</reference>
<keyword evidence="1" id="KW-0442">Lipid degradation</keyword>
<dbReference type="GO" id="GO:0016042">
    <property type="term" value="P:lipid catabolic process"/>
    <property type="evidence" value="ECO:0007669"/>
    <property type="project" value="UniProtKB-KW"/>
</dbReference>
<evidence type="ECO:0000313" key="5">
    <source>
        <dbReference type="Proteomes" id="UP000053105"/>
    </source>
</evidence>
<organism evidence="4 5">
    <name type="scientific">Melipona quadrifasciata</name>
    <dbReference type="NCBI Taxonomy" id="166423"/>
    <lineage>
        <taxon>Eukaryota</taxon>
        <taxon>Metazoa</taxon>
        <taxon>Ecdysozoa</taxon>
        <taxon>Arthropoda</taxon>
        <taxon>Hexapoda</taxon>
        <taxon>Insecta</taxon>
        <taxon>Pterygota</taxon>
        <taxon>Neoptera</taxon>
        <taxon>Endopterygota</taxon>
        <taxon>Hymenoptera</taxon>
        <taxon>Apocrita</taxon>
        <taxon>Aculeata</taxon>
        <taxon>Apoidea</taxon>
        <taxon>Anthophila</taxon>
        <taxon>Apidae</taxon>
        <taxon>Melipona</taxon>
    </lineage>
</organism>
<dbReference type="InterPro" id="IPR029058">
    <property type="entry name" value="AB_hydrolase_fold"/>
</dbReference>
<protein>
    <submittedName>
        <fullName evidence="4">Lipase 3</fullName>
    </submittedName>
</protein>
<feature type="domain" description="AB hydrolase-1" evidence="3">
    <location>
        <begin position="106"/>
        <end position="201"/>
    </location>
</feature>
<evidence type="ECO:0000259" key="3">
    <source>
        <dbReference type="Pfam" id="PF00561"/>
    </source>
</evidence>
<gene>
    <name evidence="4" type="ORF">WN51_01881</name>
</gene>
<dbReference type="Pfam" id="PF00561">
    <property type="entry name" value="Abhydrolase_1"/>
    <property type="match status" value="1"/>
</dbReference>
<dbReference type="STRING" id="166423.A0A0N0U502"/>
<dbReference type="PANTHER" id="PTHR11005">
    <property type="entry name" value="LYSOSOMAL ACID LIPASE-RELATED"/>
    <property type="match status" value="1"/>
</dbReference>
<sequence length="300" mass="33555">MLHPHDGCLAQTQTFQIHIALSIKQQTVISPSTTVGSCPIAICTYRPEECADVLEEDLIGPFTIDANDHVKSLAVPTDSQGGLALAVSINIVNASIPFPRRKYGTAVLLLHGILDASPTWLVAGPERALGFILADQGYDVWLGNMRGNRYSRKHLTLTVSDPDFWNLNWNEMGIYDVPAMIDHIIEQTKQEKIFMVSHSQGNFRKFDYGLSGNIEIYNDINPPDYNLGNILLPVYLHYATNDTIADVQDVLELYEVLPNAQKLLVQYDLFAHLDFVWGEDANTLVYNEVLSLMGAMEINY</sequence>
<evidence type="ECO:0000256" key="1">
    <source>
        <dbReference type="ARBA" id="ARBA00022963"/>
    </source>
</evidence>
<accession>A0A0N0U502</accession>
<dbReference type="Proteomes" id="UP000053105">
    <property type="component" value="Unassembled WGS sequence"/>
</dbReference>
<evidence type="ECO:0000313" key="4">
    <source>
        <dbReference type="EMBL" id="KOX72951.1"/>
    </source>
</evidence>
<proteinExistence type="predicted"/>
<evidence type="ECO:0000256" key="2">
    <source>
        <dbReference type="ARBA" id="ARBA00023098"/>
    </source>
</evidence>
<dbReference type="SUPFAM" id="SSF53474">
    <property type="entry name" value="alpha/beta-Hydrolases"/>
    <property type="match status" value="1"/>
</dbReference>
<dbReference type="EMBL" id="KQ435810">
    <property type="protein sequence ID" value="KOX72951.1"/>
    <property type="molecule type" value="Genomic_DNA"/>
</dbReference>
<keyword evidence="2" id="KW-0443">Lipid metabolism</keyword>
<dbReference type="AlphaFoldDB" id="A0A0N0U502"/>
<dbReference type="InterPro" id="IPR000073">
    <property type="entry name" value="AB_hydrolase_1"/>
</dbReference>
<keyword evidence="5" id="KW-1185">Reference proteome</keyword>
<dbReference type="OrthoDB" id="9974421at2759"/>